<sequence length="68" mass="7872">FTVKPEKFSLDRSERWFLKQVAPTLKLLQEADRILGRDFVQEGIDNAELNDEQQNYLEWMGTSGGKIA</sequence>
<gene>
    <name evidence="2" type="ORF">P7E30_19365</name>
</gene>
<organism evidence="2 3">
    <name type="scientific">Enterococcus gallinarum</name>
    <dbReference type="NCBI Taxonomy" id="1353"/>
    <lineage>
        <taxon>Bacteria</taxon>
        <taxon>Bacillati</taxon>
        <taxon>Bacillota</taxon>
        <taxon>Bacilli</taxon>
        <taxon>Lactobacillales</taxon>
        <taxon>Enterococcaceae</taxon>
        <taxon>Enterococcus</taxon>
    </lineage>
</organism>
<accession>A0AAE4KXW6</accession>
<name>A0AAE4KXW6_ENTGA</name>
<dbReference type="Proteomes" id="UP001183682">
    <property type="component" value="Unassembled WGS sequence"/>
</dbReference>
<keyword evidence="2" id="KW-0648">Protein biosynthesis</keyword>
<reference evidence="2" key="1">
    <citation type="submission" date="2023-03" db="EMBL/GenBank/DDBJ databases">
        <authorList>
            <person name="Shen W."/>
            <person name="Cai J."/>
        </authorList>
    </citation>
    <scope>NUCLEOTIDE SEQUENCE</scope>
    <source>
        <strain evidence="2">K69-2</strain>
    </source>
</reference>
<feature type="non-terminal residue" evidence="2">
    <location>
        <position position="1"/>
    </location>
</feature>
<dbReference type="AlphaFoldDB" id="A0AAE4KXW6"/>
<dbReference type="RefSeq" id="WP_311810242.1">
    <property type="nucleotide sequence ID" value="NZ_JARPZN010000100.1"/>
</dbReference>
<evidence type="ECO:0000313" key="3">
    <source>
        <dbReference type="Proteomes" id="UP001183682"/>
    </source>
</evidence>
<protein>
    <submittedName>
        <fullName evidence="2">Replication initiation factor domain-containing protein</fullName>
    </submittedName>
</protein>
<dbReference type="EMBL" id="JARPZN010000100">
    <property type="protein sequence ID" value="MDT2692314.1"/>
    <property type="molecule type" value="Genomic_DNA"/>
</dbReference>
<dbReference type="Pfam" id="PF02486">
    <property type="entry name" value="Rep_trans"/>
    <property type="match status" value="1"/>
</dbReference>
<dbReference type="InterPro" id="IPR003491">
    <property type="entry name" value="REP-like_C"/>
</dbReference>
<comment type="caution">
    <text evidence="2">The sequence shown here is derived from an EMBL/GenBank/DDBJ whole genome shotgun (WGS) entry which is preliminary data.</text>
</comment>
<proteinExistence type="predicted"/>
<feature type="domain" description="Replication initiation protein-like C-terminal" evidence="1">
    <location>
        <begin position="1"/>
        <end position="42"/>
    </location>
</feature>
<evidence type="ECO:0000313" key="2">
    <source>
        <dbReference type="EMBL" id="MDT2692314.1"/>
    </source>
</evidence>
<keyword evidence="2" id="KW-0396">Initiation factor</keyword>
<dbReference type="GO" id="GO:0003743">
    <property type="term" value="F:translation initiation factor activity"/>
    <property type="evidence" value="ECO:0007669"/>
    <property type="project" value="UniProtKB-KW"/>
</dbReference>
<evidence type="ECO:0000259" key="1">
    <source>
        <dbReference type="Pfam" id="PF02486"/>
    </source>
</evidence>